<name>L7LT90_RHIPC</name>
<reference evidence="2" key="1">
    <citation type="submission" date="2012-11" db="EMBL/GenBank/DDBJ databases">
        <authorList>
            <person name="Lucero-Rivera Y.E."/>
            <person name="Tovar-Ramirez D."/>
        </authorList>
    </citation>
    <scope>NUCLEOTIDE SEQUENCE</scope>
    <source>
        <tissue evidence="2">Salivary gland</tissue>
    </source>
</reference>
<reference evidence="2" key="2">
    <citation type="journal article" date="2015" name="J. Proteomics">
        <title>Sexual differences in the sialomes of the zebra tick, Rhipicephalus pulchellus.</title>
        <authorList>
            <person name="Tan A.W."/>
            <person name="Francischetti I.M."/>
            <person name="Slovak M."/>
            <person name="Kini R.M."/>
            <person name="Ribeiro J.M."/>
        </authorList>
    </citation>
    <scope>NUCLEOTIDE SEQUENCE</scope>
    <source>
        <tissue evidence="2">Salivary gland</tissue>
    </source>
</reference>
<dbReference type="GO" id="GO:0043176">
    <property type="term" value="F:amine binding"/>
    <property type="evidence" value="ECO:0007669"/>
    <property type="project" value="InterPro"/>
</dbReference>
<dbReference type="AlphaFoldDB" id="L7LT90"/>
<dbReference type="InterPro" id="IPR002970">
    <property type="entry name" value="Tick_his-bd"/>
</dbReference>
<protein>
    <submittedName>
        <fullName evidence="2">Putative group vi salivary lipocalin</fullName>
    </submittedName>
</protein>
<evidence type="ECO:0000313" key="2">
    <source>
        <dbReference type="EMBL" id="JAA54088.1"/>
    </source>
</evidence>
<dbReference type="SUPFAM" id="SSF50814">
    <property type="entry name" value="Lipocalins"/>
    <property type="match status" value="1"/>
</dbReference>
<dbReference type="GO" id="GO:0030682">
    <property type="term" value="P:symbiont-mediated perturbation of host defenses"/>
    <property type="evidence" value="ECO:0007669"/>
    <property type="project" value="InterPro"/>
</dbReference>
<sequence>MSPTVMSLFSLALIAAVFLSSKAQDPIWNNSKELSEYQMASKVVNRPSDITYYQVASTALITAFIGDNTPQKVNTSCWSARVKNIDGNTKERCRHFHFWKKREVNTANEEVKAITIWNYETENAIEYKYKTDDEDVNVDPVIFTDAASCDLFNVPRENSGKGCELWVEDSYKDKVPSCCSFIFDLLCAMHGSYNVYDNIECKEVVKSWQDDEESNIRRSCSGY</sequence>
<keyword evidence="1" id="KW-0732">Signal</keyword>
<organism evidence="2">
    <name type="scientific">Rhipicephalus pulchellus</name>
    <name type="common">Yellow backed tick</name>
    <name type="synonym">Dermacentor pulchellus</name>
    <dbReference type="NCBI Taxonomy" id="72859"/>
    <lineage>
        <taxon>Eukaryota</taxon>
        <taxon>Metazoa</taxon>
        <taxon>Ecdysozoa</taxon>
        <taxon>Arthropoda</taxon>
        <taxon>Chelicerata</taxon>
        <taxon>Arachnida</taxon>
        <taxon>Acari</taxon>
        <taxon>Parasitiformes</taxon>
        <taxon>Ixodida</taxon>
        <taxon>Ixodoidea</taxon>
        <taxon>Ixodidae</taxon>
        <taxon>Rhipicephalinae</taxon>
        <taxon>Rhipicephalus</taxon>
        <taxon>Rhipicephalus</taxon>
    </lineage>
</organism>
<feature type="chain" id="PRO_5003980912" evidence="1">
    <location>
        <begin position="24"/>
        <end position="223"/>
    </location>
</feature>
<dbReference type="InterPro" id="IPR012674">
    <property type="entry name" value="Calycin"/>
</dbReference>
<dbReference type="Pfam" id="PF02098">
    <property type="entry name" value="His_binding"/>
    <property type="match status" value="1"/>
</dbReference>
<accession>L7LT90</accession>
<dbReference type="EMBL" id="GACK01010946">
    <property type="protein sequence ID" value="JAA54088.1"/>
    <property type="molecule type" value="mRNA"/>
</dbReference>
<feature type="signal peptide" evidence="1">
    <location>
        <begin position="1"/>
        <end position="23"/>
    </location>
</feature>
<dbReference type="Gene3D" id="2.40.128.20">
    <property type="match status" value="1"/>
</dbReference>
<proteinExistence type="evidence at transcript level"/>
<evidence type="ECO:0000256" key="1">
    <source>
        <dbReference type="SAM" id="SignalP"/>
    </source>
</evidence>